<evidence type="ECO:0000313" key="5">
    <source>
        <dbReference type="RefSeq" id="XP_015610424.1"/>
    </source>
</evidence>
<keyword evidence="2" id="KW-1185">Reference proteome</keyword>
<dbReference type="KEGG" id="ccin:107275122"/>
<dbReference type="FunFam" id="2.30.130.30:FF:000006">
    <property type="entry name" value="Putative_zinc_finger_motif_-_C2HC5-type /ASCH_domain_containing_protein_-_putative"/>
    <property type="match status" value="1"/>
</dbReference>
<dbReference type="RefSeq" id="XP_015610424.1">
    <property type="nucleotide sequence ID" value="XM_015754938.2"/>
</dbReference>
<dbReference type="InterPro" id="IPR007374">
    <property type="entry name" value="ASCH_domain"/>
</dbReference>
<dbReference type="GO" id="GO:0005634">
    <property type="term" value="C:nucleus"/>
    <property type="evidence" value="ECO:0007669"/>
    <property type="project" value="InterPro"/>
</dbReference>
<dbReference type="SUPFAM" id="SSF88697">
    <property type="entry name" value="PUA domain-like"/>
    <property type="match status" value="1"/>
</dbReference>
<feature type="domain" description="ASCH" evidence="1">
    <location>
        <begin position="359"/>
        <end position="466"/>
    </location>
</feature>
<dbReference type="Proteomes" id="UP000694920">
    <property type="component" value="Unplaced"/>
</dbReference>
<name>A0AAJ7CGQ8_CEPCN</name>
<protein>
    <submittedName>
        <fullName evidence="3 4">Activating signal cointegrator 1 isoform X1</fullName>
    </submittedName>
</protein>
<dbReference type="Pfam" id="PF23135">
    <property type="entry name" value="TRI4_N"/>
    <property type="match status" value="1"/>
</dbReference>
<dbReference type="InterPro" id="IPR056994">
    <property type="entry name" value="TRI4_N"/>
</dbReference>
<dbReference type="AlphaFoldDB" id="A0AAJ7CGQ8"/>
<evidence type="ECO:0000313" key="4">
    <source>
        <dbReference type="RefSeq" id="XP_015610423.1"/>
    </source>
</evidence>
<dbReference type="InterPro" id="IPR015947">
    <property type="entry name" value="PUA-like_sf"/>
</dbReference>
<accession>A0AAJ7CGQ8</accession>
<dbReference type="InterPro" id="IPR039128">
    <property type="entry name" value="TRIP4-like"/>
</dbReference>
<dbReference type="InterPro" id="IPR056993">
    <property type="entry name" value="TRIP4_3rd_dom"/>
</dbReference>
<evidence type="ECO:0000313" key="2">
    <source>
        <dbReference type="Proteomes" id="UP000694920"/>
    </source>
</evidence>
<reference evidence="3 4" key="1">
    <citation type="submission" date="2025-04" db="UniProtKB">
        <authorList>
            <consortium name="RefSeq"/>
        </authorList>
    </citation>
    <scope>IDENTIFICATION</scope>
</reference>
<dbReference type="GO" id="GO:0008270">
    <property type="term" value="F:zinc ion binding"/>
    <property type="evidence" value="ECO:0007669"/>
    <property type="project" value="InterPro"/>
</dbReference>
<dbReference type="GO" id="GO:0180022">
    <property type="term" value="C:RQC-trigger complex"/>
    <property type="evidence" value="ECO:0007669"/>
    <property type="project" value="InterPro"/>
</dbReference>
<dbReference type="GeneID" id="107275122"/>
<dbReference type="InterPro" id="IPR009349">
    <property type="entry name" value="TRIP4/RQT4_C2HC5_Znf"/>
</dbReference>
<dbReference type="GO" id="GO:0072344">
    <property type="term" value="P:rescue of stalled ribosome"/>
    <property type="evidence" value="ECO:0007669"/>
    <property type="project" value="InterPro"/>
</dbReference>
<dbReference type="RefSeq" id="XP_015610422.1">
    <property type="nucleotide sequence ID" value="XM_015754936.2"/>
</dbReference>
<dbReference type="Pfam" id="PF06221">
    <property type="entry name" value="zf-C2HC5"/>
    <property type="match status" value="1"/>
</dbReference>
<organism evidence="2 4">
    <name type="scientific">Cephus cinctus</name>
    <name type="common">Wheat stem sawfly</name>
    <dbReference type="NCBI Taxonomy" id="211228"/>
    <lineage>
        <taxon>Eukaryota</taxon>
        <taxon>Metazoa</taxon>
        <taxon>Ecdysozoa</taxon>
        <taxon>Arthropoda</taxon>
        <taxon>Hexapoda</taxon>
        <taxon>Insecta</taxon>
        <taxon>Pterygota</taxon>
        <taxon>Neoptera</taxon>
        <taxon>Endopterygota</taxon>
        <taxon>Hymenoptera</taxon>
        <taxon>Cephoidea</taxon>
        <taxon>Cephidae</taxon>
        <taxon>Cephus</taxon>
    </lineage>
</organism>
<dbReference type="RefSeq" id="XP_015610423.1">
    <property type="nucleotide sequence ID" value="XM_015754937.2"/>
</dbReference>
<evidence type="ECO:0000259" key="1">
    <source>
        <dbReference type="SMART" id="SM01022"/>
    </source>
</evidence>
<gene>
    <name evidence="3 4 5" type="primary">LOC107275122</name>
</gene>
<dbReference type="PANTHER" id="PTHR12963">
    <property type="entry name" value="THYROID RECEPTOR INTERACTING PROTEIN RELATED"/>
    <property type="match status" value="1"/>
</dbReference>
<dbReference type="PANTHER" id="PTHR12963:SF4">
    <property type="entry name" value="ACTIVATING SIGNAL COINTEGRATOR 1"/>
    <property type="match status" value="1"/>
</dbReference>
<dbReference type="Pfam" id="PF23134">
    <property type="entry name" value="TRIP4_3rd"/>
    <property type="match status" value="1"/>
</dbReference>
<dbReference type="SMART" id="SM01022">
    <property type="entry name" value="ASCH"/>
    <property type="match status" value="1"/>
</dbReference>
<dbReference type="Pfam" id="PF04266">
    <property type="entry name" value="ASCH"/>
    <property type="match status" value="1"/>
</dbReference>
<dbReference type="CDD" id="cd06554">
    <property type="entry name" value="ASCH_ASC-1_like"/>
    <property type="match status" value="1"/>
</dbReference>
<proteinExistence type="predicted"/>
<dbReference type="Gene3D" id="2.30.130.30">
    <property type="entry name" value="Hypothetical protein"/>
    <property type="match status" value="1"/>
</dbReference>
<evidence type="ECO:0000313" key="3">
    <source>
        <dbReference type="RefSeq" id="XP_015610422.1"/>
    </source>
</evidence>
<sequence>MEQWVYENLSSLLDFPVPADLTQCILQMRNERDLDEYLQTLLDYSNPKHRQFIIELKKQQATKNDLIGYKKLTGNNNVTQKQNEKKKGKVKGKENLMESMKIEKVEKPEKKKKFVNLYSQEGRDRETILLKGRHICNCEAKKHALINNCINCGRIVCAQEGAGPCFFCNELVCSPDQQAILSSNSKQADNLYNKLMEQKPTKELEDSMKHRNKLLEYDRNSARRTKVIDDESDYYQANSVWLSNAEREKLQKQEEATRAKKHGSRLNRKVILDLAGREVIDEFEEIDVFNDQLSEDSHEMIQSDALMDSMFPSLDFEQPVYVEVDSWTSKPSNESNTLNTVYRIQDREYLEMVDEGLCLSMHQPYASLLVAGIKVHEGRSWYSAHRGRLWIAAATKVPNKEEISALEHRYRVLLGDSIKFPNNYPTGCLLGYVNVVDVLPQEEYRRVHPEGDTDSPFVFICEDCKQLPIKFPMQGKHKIYKLDKKIHQAAVKSIERISKIKGFVN</sequence>